<evidence type="ECO:0000313" key="2">
    <source>
        <dbReference type="EMBL" id="CAK0873252.1"/>
    </source>
</evidence>
<evidence type="ECO:0000313" key="3">
    <source>
        <dbReference type="Proteomes" id="UP001189429"/>
    </source>
</evidence>
<accession>A0ABN9VK67</accession>
<keyword evidence="3" id="KW-1185">Reference proteome</keyword>
<comment type="caution">
    <text evidence="2">The sequence shown here is derived from an EMBL/GenBank/DDBJ whole genome shotgun (WGS) entry which is preliminary data.</text>
</comment>
<gene>
    <name evidence="2" type="ORF">PCOR1329_LOCUS58511</name>
</gene>
<dbReference type="Proteomes" id="UP001189429">
    <property type="component" value="Unassembled WGS sequence"/>
</dbReference>
<name>A0ABN9VK67_9DINO</name>
<sequence>MEAPLMFMPFEGGDFEAPGTISVRGQEVYVSYAGDGGQRRASPVAPSQLCLATVKVAPGQGEEEEFPAGTAVEYESASAGRWIGAKVLFRRPSGLYDLDVKPMVAPCSIRRPRAKPSRHRRRSKGEEWGLSSPNPKPAEGRQRRGRRGSTEGRSGAEELRTPRTPARAWAEKAVLEEGDPPRKSPLDVGAALVGAHVEYRSASNGGWVPAKVLSFHSASGLYDLDCRGQVHASSLRVPGGAAAAESAKENSSAGGNGDLPASAVLGHSIFPVGSSVEYLSVSLGCWVHGKVLQFHAQGCLYDLDCKAQVPADRLRWPAAPRTPAPEEPSPGALGLGGQESGVFPIGAAVEYQSTSTGCWIPAKVLGFHAPSGLYDLDCRPQAAPSRIRWPASDACSAPHGSPRAVLFYGQDDVPA</sequence>
<dbReference type="EMBL" id="CAUYUJ010017260">
    <property type="protein sequence ID" value="CAK0873252.1"/>
    <property type="molecule type" value="Genomic_DNA"/>
</dbReference>
<feature type="compositionally biased region" description="Basic residues" evidence="1">
    <location>
        <begin position="110"/>
        <end position="123"/>
    </location>
</feature>
<reference evidence="2" key="1">
    <citation type="submission" date="2023-10" db="EMBL/GenBank/DDBJ databases">
        <authorList>
            <person name="Chen Y."/>
            <person name="Shah S."/>
            <person name="Dougan E. K."/>
            <person name="Thang M."/>
            <person name="Chan C."/>
        </authorList>
    </citation>
    <scope>NUCLEOTIDE SEQUENCE [LARGE SCALE GENOMIC DNA]</scope>
</reference>
<feature type="region of interest" description="Disordered" evidence="1">
    <location>
        <begin position="109"/>
        <end position="168"/>
    </location>
</feature>
<proteinExistence type="predicted"/>
<feature type="compositionally biased region" description="Basic and acidic residues" evidence="1">
    <location>
        <begin position="138"/>
        <end position="161"/>
    </location>
</feature>
<evidence type="ECO:0000256" key="1">
    <source>
        <dbReference type="SAM" id="MobiDB-lite"/>
    </source>
</evidence>
<organism evidence="2 3">
    <name type="scientific">Prorocentrum cordatum</name>
    <dbReference type="NCBI Taxonomy" id="2364126"/>
    <lineage>
        <taxon>Eukaryota</taxon>
        <taxon>Sar</taxon>
        <taxon>Alveolata</taxon>
        <taxon>Dinophyceae</taxon>
        <taxon>Prorocentrales</taxon>
        <taxon>Prorocentraceae</taxon>
        <taxon>Prorocentrum</taxon>
    </lineage>
</organism>
<protein>
    <submittedName>
        <fullName evidence="2">Uncharacterized protein</fullName>
    </submittedName>
</protein>